<feature type="region of interest" description="Disordered" evidence="1">
    <location>
        <begin position="130"/>
        <end position="149"/>
    </location>
</feature>
<dbReference type="OrthoDB" id="6926865at2759"/>
<evidence type="ECO:0000313" key="2">
    <source>
        <dbReference type="EMBL" id="CAG4963689.1"/>
    </source>
</evidence>
<dbReference type="EMBL" id="CAJQZP010000478">
    <property type="protein sequence ID" value="CAG4963689.1"/>
    <property type="molecule type" value="Genomic_DNA"/>
</dbReference>
<keyword evidence="3" id="KW-1185">Reference proteome</keyword>
<dbReference type="Proteomes" id="UP000691718">
    <property type="component" value="Unassembled WGS sequence"/>
</dbReference>
<name>A0A8S3WK83_PARAO</name>
<dbReference type="AlphaFoldDB" id="A0A8S3WK83"/>
<evidence type="ECO:0000256" key="1">
    <source>
        <dbReference type="SAM" id="MobiDB-lite"/>
    </source>
</evidence>
<evidence type="ECO:0000313" key="3">
    <source>
        <dbReference type="Proteomes" id="UP000691718"/>
    </source>
</evidence>
<accession>A0A8S3WK83</accession>
<proteinExistence type="predicted"/>
<feature type="compositionally biased region" description="Polar residues" evidence="1">
    <location>
        <begin position="135"/>
        <end position="149"/>
    </location>
</feature>
<feature type="compositionally biased region" description="Polar residues" evidence="1">
    <location>
        <begin position="243"/>
        <end position="258"/>
    </location>
</feature>
<comment type="caution">
    <text evidence="2">The sequence shown here is derived from an EMBL/GenBank/DDBJ whole genome shotgun (WGS) entry which is preliminary data.</text>
</comment>
<reference evidence="2" key="1">
    <citation type="submission" date="2021-04" db="EMBL/GenBank/DDBJ databases">
        <authorList>
            <person name="Tunstrom K."/>
        </authorList>
    </citation>
    <scope>NUCLEOTIDE SEQUENCE</scope>
</reference>
<gene>
    <name evidence="2" type="ORF">PAPOLLO_LOCUS7043</name>
</gene>
<organism evidence="2 3">
    <name type="scientific">Parnassius apollo</name>
    <name type="common">Apollo butterfly</name>
    <name type="synonym">Papilio apollo</name>
    <dbReference type="NCBI Taxonomy" id="110799"/>
    <lineage>
        <taxon>Eukaryota</taxon>
        <taxon>Metazoa</taxon>
        <taxon>Ecdysozoa</taxon>
        <taxon>Arthropoda</taxon>
        <taxon>Hexapoda</taxon>
        <taxon>Insecta</taxon>
        <taxon>Pterygota</taxon>
        <taxon>Neoptera</taxon>
        <taxon>Endopterygota</taxon>
        <taxon>Lepidoptera</taxon>
        <taxon>Glossata</taxon>
        <taxon>Ditrysia</taxon>
        <taxon>Papilionoidea</taxon>
        <taxon>Papilionidae</taxon>
        <taxon>Parnassiinae</taxon>
        <taxon>Parnassini</taxon>
        <taxon>Parnassius</taxon>
        <taxon>Parnassius</taxon>
    </lineage>
</organism>
<feature type="region of interest" description="Disordered" evidence="1">
    <location>
        <begin position="185"/>
        <end position="205"/>
    </location>
</feature>
<protein>
    <submittedName>
        <fullName evidence="2">(apollo) hypothetical protein</fullName>
    </submittedName>
</protein>
<feature type="region of interest" description="Disordered" evidence="1">
    <location>
        <begin position="241"/>
        <end position="261"/>
    </location>
</feature>
<sequence>MPQAKCLPHGPWTPPCNYDEVNVLQTLKGALEEIKNSKSQCRKNIDVKEIIMKLVNALVYTAVNNIKNGRCGKKNIGGSNSNAISTGDKKTHTTQGYSDKGLINLDVLNPNDPDNVLKLDIADQEVLGIGLGDTAPNSSKDITKTDTTQNYSDKGLINLDLLNSNHPDNVLKVDIADQEVLGIGLGGTVPDSSKDTTKPDTTQYDSNKGLINLDLLNTNDPDNVLKLEIADQEVLGIALGDTVPNSSKDTTKTETTQNDSDKGLINLDLLNTNDPDNVLKLEIADQEVLGVGLGDTVPKTTNTHKTI</sequence>